<dbReference type="HOGENOM" id="CLU_1468333_0_0_1"/>
<keyword evidence="2" id="KW-1185">Reference proteome</keyword>
<organism evidence="1 2">
    <name type="scientific">Hebeloma cylindrosporum</name>
    <dbReference type="NCBI Taxonomy" id="76867"/>
    <lineage>
        <taxon>Eukaryota</taxon>
        <taxon>Fungi</taxon>
        <taxon>Dikarya</taxon>
        <taxon>Basidiomycota</taxon>
        <taxon>Agaricomycotina</taxon>
        <taxon>Agaricomycetes</taxon>
        <taxon>Agaricomycetidae</taxon>
        <taxon>Agaricales</taxon>
        <taxon>Agaricineae</taxon>
        <taxon>Hymenogastraceae</taxon>
        <taxon>Hebeloma</taxon>
    </lineage>
</organism>
<dbReference type="Proteomes" id="UP000053424">
    <property type="component" value="Unassembled WGS sequence"/>
</dbReference>
<name>A0A0C3BX07_HEBCY</name>
<gene>
    <name evidence="1" type="ORF">M413DRAFT_323908</name>
</gene>
<evidence type="ECO:0000313" key="1">
    <source>
        <dbReference type="EMBL" id="KIM35966.1"/>
    </source>
</evidence>
<protein>
    <submittedName>
        <fullName evidence="1">Uncharacterized protein</fullName>
    </submittedName>
</protein>
<evidence type="ECO:0000313" key="2">
    <source>
        <dbReference type="Proteomes" id="UP000053424"/>
    </source>
</evidence>
<dbReference type="AlphaFoldDB" id="A0A0C3BX07"/>
<proteinExistence type="predicted"/>
<dbReference type="EMBL" id="KN831811">
    <property type="protein sequence ID" value="KIM35966.1"/>
    <property type="molecule type" value="Genomic_DNA"/>
</dbReference>
<reference evidence="2" key="2">
    <citation type="submission" date="2015-01" db="EMBL/GenBank/DDBJ databases">
        <title>Evolutionary Origins and Diversification of the Mycorrhizal Mutualists.</title>
        <authorList>
            <consortium name="DOE Joint Genome Institute"/>
            <consortium name="Mycorrhizal Genomics Consortium"/>
            <person name="Kohler A."/>
            <person name="Kuo A."/>
            <person name="Nagy L.G."/>
            <person name="Floudas D."/>
            <person name="Copeland A."/>
            <person name="Barry K.W."/>
            <person name="Cichocki N."/>
            <person name="Veneault-Fourrey C."/>
            <person name="LaButti K."/>
            <person name="Lindquist E.A."/>
            <person name="Lipzen A."/>
            <person name="Lundell T."/>
            <person name="Morin E."/>
            <person name="Murat C."/>
            <person name="Riley R."/>
            <person name="Ohm R."/>
            <person name="Sun H."/>
            <person name="Tunlid A."/>
            <person name="Henrissat B."/>
            <person name="Grigoriev I.V."/>
            <person name="Hibbett D.S."/>
            <person name="Martin F."/>
        </authorList>
    </citation>
    <scope>NUCLEOTIDE SEQUENCE [LARGE SCALE GENOMIC DNA]</scope>
    <source>
        <strain evidence="2">h7</strain>
    </source>
</reference>
<accession>A0A0C3BX07</accession>
<reference evidence="1 2" key="1">
    <citation type="submission" date="2014-04" db="EMBL/GenBank/DDBJ databases">
        <authorList>
            <consortium name="DOE Joint Genome Institute"/>
            <person name="Kuo A."/>
            <person name="Gay G."/>
            <person name="Dore J."/>
            <person name="Kohler A."/>
            <person name="Nagy L.G."/>
            <person name="Floudas D."/>
            <person name="Copeland A."/>
            <person name="Barry K.W."/>
            <person name="Cichocki N."/>
            <person name="Veneault-Fourrey C."/>
            <person name="LaButti K."/>
            <person name="Lindquist E.A."/>
            <person name="Lipzen A."/>
            <person name="Lundell T."/>
            <person name="Morin E."/>
            <person name="Murat C."/>
            <person name="Sun H."/>
            <person name="Tunlid A."/>
            <person name="Henrissat B."/>
            <person name="Grigoriev I.V."/>
            <person name="Hibbett D.S."/>
            <person name="Martin F."/>
            <person name="Nordberg H.P."/>
            <person name="Cantor M.N."/>
            <person name="Hua S.X."/>
        </authorList>
    </citation>
    <scope>NUCLEOTIDE SEQUENCE [LARGE SCALE GENOMIC DNA]</scope>
    <source>
        <strain evidence="2">h7</strain>
    </source>
</reference>
<sequence length="184" mass="20584">MSRIRLSVPSLSRDDFLHPDVSSCLRRSRVSVSKDHSVYILSSIYGERLSPSSPTSNAPSQSRHDNSSVFSLLAVFLPEVATLLRVFHTPSDASIQKGQSELWDPLCISGLYEKLKTLSSITSPEYLVFTDSVVSRCLRLLLFSSLSSIITVIVDSWRLSVRSRIFHLVERNPNSNVDEGLCRI</sequence>